<proteinExistence type="predicted"/>
<feature type="region of interest" description="Disordered" evidence="1">
    <location>
        <begin position="1"/>
        <end position="20"/>
    </location>
</feature>
<evidence type="ECO:0000313" key="3">
    <source>
        <dbReference type="Proteomes" id="UP000708208"/>
    </source>
</evidence>
<protein>
    <submittedName>
        <fullName evidence="2">Uncharacterized protein</fullName>
    </submittedName>
</protein>
<reference evidence="2" key="1">
    <citation type="submission" date="2021-06" db="EMBL/GenBank/DDBJ databases">
        <authorList>
            <person name="Hodson N. C."/>
            <person name="Mongue J. A."/>
            <person name="Jaron S. K."/>
        </authorList>
    </citation>
    <scope>NUCLEOTIDE SEQUENCE</scope>
</reference>
<accession>A0A8J2JS09</accession>
<name>A0A8J2JS09_9HEXA</name>
<evidence type="ECO:0000256" key="1">
    <source>
        <dbReference type="SAM" id="MobiDB-lite"/>
    </source>
</evidence>
<evidence type="ECO:0000313" key="2">
    <source>
        <dbReference type="EMBL" id="CAG7725111.1"/>
    </source>
</evidence>
<keyword evidence="3" id="KW-1185">Reference proteome</keyword>
<dbReference type="Proteomes" id="UP000708208">
    <property type="component" value="Unassembled WGS sequence"/>
</dbReference>
<dbReference type="AlphaFoldDB" id="A0A8J2JS09"/>
<feature type="non-terminal residue" evidence="2">
    <location>
        <position position="1"/>
    </location>
</feature>
<comment type="caution">
    <text evidence="2">The sequence shown here is derived from an EMBL/GenBank/DDBJ whole genome shotgun (WGS) entry which is preliminary data.</text>
</comment>
<gene>
    <name evidence="2" type="ORF">AFUS01_LOCUS14091</name>
</gene>
<organism evidence="2 3">
    <name type="scientific">Allacma fusca</name>
    <dbReference type="NCBI Taxonomy" id="39272"/>
    <lineage>
        <taxon>Eukaryota</taxon>
        <taxon>Metazoa</taxon>
        <taxon>Ecdysozoa</taxon>
        <taxon>Arthropoda</taxon>
        <taxon>Hexapoda</taxon>
        <taxon>Collembola</taxon>
        <taxon>Symphypleona</taxon>
        <taxon>Sminthuridae</taxon>
        <taxon>Allacma</taxon>
    </lineage>
</organism>
<dbReference type="EMBL" id="CAJVCH010117619">
    <property type="protein sequence ID" value="CAG7725111.1"/>
    <property type="molecule type" value="Genomic_DNA"/>
</dbReference>
<sequence length="20" mass="2204">MPPTRMLGWETCELSGNPSP</sequence>